<reference evidence="1 2" key="1">
    <citation type="journal article" date="2011" name="Stand. Genomic Sci.">
        <title>Complete genome sequence of Cellulophaga lytica type strain (LIM- 21).</title>
        <authorList>
            <person name="Pati A."/>
            <person name="Abt B."/>
            <person name="Teshima H."/>
            <person name="Nolan M."/>
            <person name="Lapidus A."/>
            <person name="Lucas S."/>
            <person name="Hammon N."/>
            <person name="Deshpande S."/>
            <person name="Cheng J.F."/>
            <person name="Tapia R."/>
            <person name="Han C."/>
            <person name="Goodwin L."/>
            <person name="Pitluck S."/>
            <person name="Liolios K."/>
            <person name="Pagani I."/>
            <person name="Mavromatis K."/>
            <person name="Ovchinikova G."/>
            <person name="Chen A."/>
            <person name="Palaniappan K."/>
            <person name="Land M."/>
            <person name="Hauser L."/>
            <person name="Jeffries C.D."/>
            <person name="Detter J.C."/>
            <person name="Brambilla E.M."/>
            <person name="Kannan K.P."/>
            <person name="Rohde M."/>
            <person name="Spring S."/>
            <person name="Goker M."/>
            <person name="Woyke T."/>
            <person name="Bristow J."/>
            <person name="Eisen J.A."/>
            <person name="Markowitz V."/>
            <person name="Hugenholtz P."/>
            <person name="Kyrpides N.C."/>
            <person name="Klenk H.P."/>
            <person name="Ivanova N."/>
        </authorList>
    </citation>
    <scope>NUCLEOTIDE SEQUENCE [LARGE SCALE GENOMIC DNA]</scope>
    <source>
        <strain evidence="2">ATCC 23178 / DSM 7489 / JCM 8516 / NBRC 14961 / NCIMB 1423 / VKM B-1433 / Cy l20</strain>
    </source>
</reference>
<dbReference type="Proteomes" id="UP000007487">
    <property type="component" value="Chromosome"/>
</dbReference>
<protein>
    <submittedName>
        <fullName evidence="1">Uncharacterized protein</fullName>
    </submittedName>
</protein>
<evidence type="ECO:0000313" key="1">
    <source>
        <dbReference type="EMBL" id="ADY28666.1"/>
    </source>
</evidence>
<gene>
    <name evidence="1" type="ordered locus">Celly_0834</name>
</gene>
<dbReference type="OrthoDB" id="1147831at2"/>
<dbReference type="STRING" id="867900.Celly_0834"/>
<dbReference type="HOGENOM" id="CLU_846481_0_0_10"/>
<dbReference type="AlphaFoldDB" id="F0RCX9"/>
<dbReference type="InterPro" id="IPR015943">
    <property type="entry name" value="WD40/YVTN_repeat-like_dom_sf"/>
</dbReference>
<organism evidence="1 2">
    <name type="scientific">Cellulophaga lytica (strain ATCC 23178 / DSM 7489 / JCM 8516 / NBRC 14961 / NCIMB 1423 / VKM B-1433 / Cy l20)</name>
    <dbReference type="NCBI Taxonomy" id="867900"/>
    <lineage>
        <taxon>Bacteria</taxon>
        <taxon>Pseudomonadati</taxon>
        <taxon>Bacteroidota</taxon>
        <taxon>Flavobacteriia</taxon>
        <taxon>Flavobacteriales</taxon>
        <taxon>Flavobacteriaceae</taxon>
        <taxon>Cellulophaga</taxon>
    </lineage>
</organism>
<dbReference type="RefSeq" id="WP_013620414.1">
    <property type="nucleotide sequence ID" value="NC_015167.1"/>
</dbReference>
<dbReference type="KEGG" id="cly:Celly_0834"/>
<proteinExistence type="predicted"/>
<accession>F0RCX9</accession>
<dbReference type="SUPFAM" id="SSF50969">
    <property type="entry name" value="YVTN repeat-like/Quinoprotein amine dehydrogenase"/>
    <property type="match status" value="1"/>
</dbReference>
<sequence length="338" mass="39512">MYELKKINSIKVSNFLIYENDIYIYNEFEKIIYKLKEDYNFEIFLQDSDLFYLSIQGNLIHIINNKFYNIAKQKVIFLREVLFDEGDYLECIGLNDSQVILKNFKKDGTLEMYKVNEDLHTVSRINYIGNVFLIIDNVSIELYEGGIQIVNILFGKKILKHSYSELTGSNKANLHSQVLNSDSKLFFVITGNDKKGLFALDIETGDVLKKFDNLCYEIFKDGGYIYTTKFENILCRINTRTLELEEWDCNALIVKNDFHSIHDHRCNVIDGKFCFTQSLGDNKSKLGVLDWKKKELVYKYNFEPDNGAIGSIQVNNTRMFVHTQDNTLHIFEKEEKSI</sequence>
<dbReference type="eggNOG" id="ENOG5033RCR">
    <property type="taxonomic scope" value="Bacteria"/>
</dbReference>
<dbReference type="InterPro" id="IPR011044">
    <property type="entry name" value="Quino_amine_DH_bsu"/>
</dbReference>
<name>F0RCX9_CELLC</name>
<dbReference type="EMBL" id="CP002534">
    <property type="protein sequence ID" value="ADY28666.1"/>
    <property type="molecule type" value="Genomic_DNA"/>
</dbReference>
<dbReference type="Gene3D" id="2.130.10.10">
    <property type="entry name" value="YVTN repeat-like/Quinoprotein amine dehydrogenase"/>
    <property type="match status" value="1"/>
</dbReference>
<keyword evidence="2" id="KW-1185">Reference proteome</keyword>
<evidence type="ECO:0000313" key="2">
    <source>
        <dbReference type="Proteomes" id="UP000007487"/>
    </source>
</evidence>